<protein>
    <recommendedName>
        <fullName evidence="3">Phospholipid/glycerol acyltransferase domain-containing protein</fullName>
    </recommendedName>
</protein>
<dbReference type="SMART" id="SM00563">
    <property type="entry name" value="PlsC"/>
    <property type="match status" value="1"/>
</dbReference>
<organism evidence="4">
    <name type="scientific">hydrothermal vent metagenome</name>
    <dbReference type="NCBI Taxonomy" id="652676"/>
    <lineage>
        <taxon>unclassified sequences</taxon>
        <taxon>metagenomes</taxon>
        <taxon>ecological metagenomes</taxon>
    </lineage>
</organism>
<proteinExistence type="predicted"/>
<sequence length="409" mass="47463">MINKIKNEIPASTRFQVDGKMPKYWPPKPSRFLKGFLKKFDDYYSKEHWDINDVEIMGVKEVFSKFGPKDSILITPNHSHEGDPHVLLELSKEVQRQIYFMAAWQTFLGHGGIDGWFLQKMGCFSVDREGNDRKAIKEAINLLTTQQMLVIFPEGEIHRLNGRLQPLLEGVAFMALNAQQRLSKEGEGSVWILPTFIKYEMVGGVEDKAREMLKECEDFVHGYKYPINVSLEERIYCFGKKLLSIKEKELFGNDFEKKEDLSDRIAQDIDLILSKIEQEYFQKTFSDDVPVRVKNLRKKLLDLWTDEGQSEKVGQKAVEALDQVQVALQLFSYPGDYVREDPTLERMCETIEKFREDLFGSRKNIAKRNAHLIFSEPMNMKQWCGDSKKKAMAKITGNIEKAINNLRKK</sequence>
<dbReference type="PANTHER" id="PTHR10434">
    <property type="entry name" value="1-ACYL-SN-GLYCEROL-3-PHOSPHATE ACYLTRANSFERASE"/>
    <property type="match status" value="1"/>
</dbReference>
<dbReference type="SUPFAM" id="SSF69593">
    <property type="entry name" value="Glycerol-3-phosphate (1)-acyltransferase"/>
    <property type="match status" value="1"/>
</dbReference>
<dbReference type="EMBL" id="UOGJ01000001">
    <property type="protein sequence ID" value="VAX34795.1"/>
    <property type="molecule type" value="Genomic_DNA"/>
</dbReference>
<keyword evidence="1" id="KW-0808">Transferase</keyword>
<name>A0A3B1DSJ9_9ZZZZ</name>
<dbReference type="InterPro" id="IPR002123">
    <property type="entry name" value="Plipid/glycerol_acylTrfase"/>
</dbReference>
<evidence type="ECO:0000259" key="3">
    <source>
        <dbReference type="SMART" id="SM00563"/>
    </source>
</evidence>
<feature type="domain" description="Phospholipid/glycerol acyltransferase" evidence="3">
    <location>
        <begin position="72"/>
        <end position="200"/>
    </location>
</feature>
<dbReference type="GO" id="GO:0006654">
    <property type="term" value="P:phosphatidic acid biosynthetic process"/>
    <property type="evidence" value="ECO:0007669"/>
    <property type="project" value="TreeGrafter"/>
</dbReference>
<accession>A0A3B1DSJ9</accession>
<keyword evidence="2" id="KW-0012">Acyltransferase</keyword>
<reference evidence="4" key="1">
    <citation type="submission" date="2018-06" db="EMBL/GenBank/DDBJ databases">
        <authorList>
            <person name="Zhirakovskaya E."/>
        </authorList>
    </citation>
    <scope>NUCLEOTIDE SEQUENCE</scope>
</reference>
<evidence type="ECO:0000256" key="2">
    <source>
        <dbReference type="ARBA" id="ARBA00023315"/>
    </source>
</evidence>
<evidence type="ECO:0000256" key="1">
    <source>
        <dbReference type="ARBA" id="ARBA00022679"/>
    </source>
</evidence>
<dbReference type="Pfam" id="PF01553">
    <property type="entry name" value="Acyltransferase"/>
    <property type="match status" value="1"/>
</dbReference>
<dbReference type="AlphaFoldDB" id="A0A3B1DSJ9"/>
<evidence type="ECO:0000313" key="4">
    <source>
        <dbReference type="EMBL" id="VAX34795.1"/>
    </source>
</evidence>
<gene>
    <name evidence="4" type="ORF">MNBD_UNCLBAC01-99</name>
</gene>
<dbReference type="GO" id="GO:0003841">
    <property type="term" value="F:1-acylglycerol-3-phosphate O-acyltransferase activity"/>
    <property type="evidence" value="ECO:0007669"/>
    <property type="project" value="TreeGrafter"/>
</dbReference>
<dbReference type="PANTHER" id="PTHR10434:SF40">
    <property type="entry name" value="1-ACYL-SN-GLYCEROL-3-PHOSPHATE ACYLTRANSFERASE"/>
    <property type="match status" value="1"/>
</dbReference>
<dbReference type="CDD" id="cd07989">
    <property type="entry name" value="LPLAT_AGPAT-like"/>
    <property type="match status" value="1"/>
</dbReference>